<dbReference type="InterPro" id="IPR050273">
    <property type="entry name" value="GppA/Ppx_hydrolase"/>
</dbReference>
<dbReference type="Pfam" id="PF21697">
    <property type="entry name" value="Ppx_C"/>
    <property type="match status" value="1"/>
</dbReference>
<dbReference type="InterPro" id="IPR043129">
    <property type="entry name" value="ATPase_NBD"/>
</dbReference>
<gene>
    <name evidence="3" type="ORF">EDC65_1276</name>
</gene>
<reference evidence="3 4" key="1">
    <citation type="submission" date="2018-11" db="EMBL/GenBank/DDBJ databases">
        <title>Genomic Encyclopedia of Type Strains, Phase IV (KMG-IV): sequencing the most valuable type-strain genomes for metagenomic binning, comparative biology and taxonomic classification.</title>
        <authorList>
            <person name="Goeker M."/>
        </authorList>
    </citation>
    <scope>NUCLEOTIDE SEQUENCE [LARGE SCALE GENOMIC DNA]</scope>
    <source>
        <strain evidence="3 4">DSM 5900</strain>
    </source>
</reference>
<dbReference type="RefSeq" id="WP_245978251.1">
    <property type="nucleotide sequence ID" value="NZ_AP019700.1"/>
</dbReference>
<dbReference type="Gene3D" id="3.30.420.150">
    <property type="entry name" value="Exopolyphosphatase. Domain 2"/>
    <property type="match status" value="1"/>
</dbReference>
<dbReference type="EMBL" id="RJKX01000013">
    <property type="protein sequence ID" value="ROP99497.1"/>
    <property type="molecule type" value="Genomic_DNA"/>
</dbReference>
<accession>A0A3N1M6X3</accession>
<feature type="domain" description="Ppx/GppA phosphatase N-terminal" evidence="1">
    <location>
        <begin position="42"/>
        <end position="312"/>
    </location>
</feature>
<evidence type="ECO:0000313" key="4">
    <source>
        <dbReference type="Proteomes" id="UP000278222"/>
    </source>
</evidence>
<organism evidence="3 4">
    <name type="scientific">Stella humosa</name>
    <dbReference type="NCBI Taxonomy" id="94"/>
    <lineage>
        <taxon>Bacteria</taxon>
        <taxon>Pseudomonadati</taxon>
        <taxon>Pseudomonadota</taxon>
        <taxon>Alphaproteobacteria</taxon>
        <taxon>Rhodospirillales</taxon>
        <taxon>Stellaceae</taxon>
        <taxon>Stella</taxon>
    </lineage>
</organism>
<dbReference type="Proteomes" id="UP000278222">
    <property type="component" value="Unassembled WGS sequence"/>
</dbReference>
<dbReference type="SUPFAM" id="SSF53067">
    <property type="entry name" value="Actin-like ATPase domain"/>
    <property type="match status" value="2"/>
</dbReference>
<protein>
    <submittedName>
        <fullName evidence="3">Exopolyphosphatase/guanosine-5'-triphosphate, 3'-diphosphate pyrophosphatase</fullName>
    </submittedName>
</protein>
<dbReference type="InterPro" id="IPR003695">
    <property type="entry name" value="Ppx_GppA_N"/>
</dbReference>
<keyword evidence="4" id="KW-1185">Reference proteome</keyword>
<sequence length="504" mass="53739">MTDGPAFPGGLPAGDPNARVAVIDVGSNSIRLVVFDGLKRSPLALFNEKVMCGLGRGLERTGRLSPEGTVQGLENMRRFVRLARLMGVGRLDVLATAAVREAEDGPAFVAAFEDQCGVPVRVISGVEEAALSAGGVLSGIPDAAGVMGDLGGGSVELVPLLNGMAGPGISLPIGPLRLADAAGDSPKKARDLVDAAMARVDWLSQHRGRNLYLVGGAWRALARIHMDVSRYPLHIIHHYSIDRPAADAFLRELAKLNRKALEKLTGVSRRRLDSVPNAAMLLGRIIEAMVPARIVFSATGLREGHIFAALDEETRRLDPLLAACRSIAARGRRFGADGEDLVAWTDSLFAADPPALRRMRHAAALLSDSAWNEHPDYRAEHAFLGALRLPHGGLDHRGRLLVATMLHARYGGEATAPVLAPYARLASDGERLWAQAVGLALRVGYTVSGGSPMALARTRLELTPAGIRLVLLRDDEVMAGEAVRRRLEALGRALGLPAKVAFEE</sequence>
<dbReference type="InterPro" id="IPR048951">
    <property type="entry name" value="Ppx_C"/>
</dbReference>
<dbReference type="PANTHER" id="PTHR30005">
    <property type="entry name" value="EXOPOLYPHOSPHATASE"/>
    <property type="match status" value="1"/>
</dbReference>
<dbReference type="Gene3D" id="1.10.3210.10">
    <property type="entry name" value="Hypothetical protein af1432"/>
    <property type="match status" value="1"/>
</dbReference>
<dbReference type="PANTHER" id="PTHR30005:SF0">
    <property type="entry name" value="RETROGRADE REGULATION PROTEIN 2"/>
    <property type="match status" value="1"/>
</dbReference>
<dbReference type="CDD" id="cd24052">
    <property type="entry name" value="ASKHA_NBD_HpPPX-GppA-like"/>
    <property type="match status" value="1"/>
</dbReference>
<proteinExistence type="predicted"/>
<evidence type="ECO:0000313" key="3">
    <source>
        <dbReference type="EMBL" id="ROP99497.1"/>
    </source>
</evidence>
<comment type="caution">
    <text evidence="3">The sequence shown here is derived from an EMBL/GenBank/DDBJ whole genome shotgun (WGS) entry which is preliminary data.</text>
</comment>
<dbReference type="AlphaFoldDB" id="A0A3N1M6X3"/>
<name>A0A3N1M6X3_9PROT</name>
<dbReference type="GO" id="GO:0016462">
    <property type="term" value="F:pyrophosphatase activity"/>
    <property type="evidence" value="ECO:0007669"/>
    <property type="project" value="TreeGrafter"/>
</dbReference>
<evidence type="ECO:0000259" key="1">
    <source>
        <dbReference type="Pfam" id="PF02541"/>
    </source>
</evidence>
<dbReference type="Gene3D" id="3.30.420.40">
    <property type="match status" value="1"/>
</dbReference>
<feature type="domain" description="Exopolyphosphatase C-terminal" evidence="2">
    <location>
        <begin position="328"/>
        <end position="495"/>
    </location>
</feature>
<evidence type="ECO:0000259" key="2">
    <source>
        <dbReference type="Pfam" id="PF21697"/>
    </source>
</evidence>
<dbReference type="Pfam" id="PF02541">
    <property type="entry name" value="Ppx-GppA"/>
    <property type="match status" value="1"/>
</dbReference>